<organism evidence="9 10">
    <name type="scientific">Cohaesibacter celericrescens</name>
    <dbReference type="NCBI Taxonomy" id="2067669"/>
    <lineage>
        <taxon>Bacteria</taxon>
        <taxon>Pseudomonadati</taxon>
        <taxon>Pseudomonadota</taxon>
        <taxon>Alphaproteobacteria</taxon>
        <taxon>Hyphomicrobiales</taxon>
        <taxon>Cohaesibacteraceae</taxon>
    </lineage>
</organism>
<feature type="transmembrane region" description="Helical" evidence="7">
    <location>
        <begin position="116"/>
        <end position="141"/>
    </location>
</feature>
<evidence type="ECO:0000259" key="8">
    <source>
        <dbReference type="PROSITE" id="PS50928"/>
    </source>
</evidence>
<dbReference type="Proteomes" id="UP000234881">
    <property type="component" value="Unassembled WGS sequence"/>
</dbReference>
<gene>
    <name evidence="9" type="ORF">C0081_03600</name>
</gene>
<dbReference type="PANTHER" id="PTHR30193:SF37">
    <property type="entry name" value="INNER MEMBRANE ABC TRANSPORTER PERMEASE PROTEIN YCJO"/>
    <property type="match status" value="1"/>
</dbReference>
<feature type="transmembrane region" description="Helical" evidence="7">
    <location>
        <begin position="275"/>
        <end position="297"/>
    </location>
</feature>
<keyword evidence="6 7" id="KW-0472">Membrane</keyword>
<feature type="domain" description="ABC transmembrane type-1" evidence="8">
    <location>
        <begin position="79"/>
        <end position="296"/>
    </location>
</feature>
<proteinExistence type="inferred from homology"/>
<keyword evidence="5 7" id="KW-1133">Transmembrane helix</keyword>
<dbReference type="InterPro" id="IPR000515">
    <property type="entry name" value="MetI-like"/>
</dbReference>
<dbReference type="RefSeq" id="WP_101532452.1">
    <property type="nucleotide sequence ID" value="NZ_JBFHIU010000111.1"/>
</dbReference>
<dbReference type="Gene3D" id="1.10.3720.10">
    <property type="entry name" value="MetI-like"/>
    <property type="match status" value="1"/>
</dbReference>
<evidence type="ECO:0000313" key="9">
    <source>
        <dbReference type="EMBL" id="PLW78559.1"/>
    </source>
</evidence>
<dbReference type="Pfam" id="PF00528">
    <property type="entry name" value="BPD_transp_1"/>
    <property type="match status" value="1"/>
</dbReference>
<evidence type="ECO:0000256" key="1">
    <source>
        <dbReference type="ARBA" id="ARBA00004651"/>
    </source>
</evidence>
<dbReference type="GO" id="GO:0055085">
    <property type="term" value="P:transmembrane transport"/>
    <property type="evidence" value="ECO:0007669"/>
    <property type="project" value="InterPro"/>
</dbReference>
<comment type="caution">
    <text evidence="9">The sequence shown here is derived from an EMBL/GenBank/DDBJ whole genome shotgun (WGS) entry which is preliminary data.</text>
</comment>
<dbReference type="PANTHER" id="PTHR30193">
    <property type="entry name" value="ABC TRANSPORTER PERMEASE PROTEIN"/>
    <property type="match status" value="1"/>
</dbReference>
<feature type="transmembrane region" description="Helical" evidence="7">
    <location>
        <begin position="168"/>
        <end position="196"/>
    </location>
</feature>
<dbReference type="OrthoDB" id="7939379at2"/>
<dbReference type="GO" id="GO:0005886">
    <property type="term" value="C:plasma membrane"/>
    <property type="evidence" value="ECO:0007669"/>
    <property type="project" value="UniProtKB-SubCell"/>
</dbReference>
<feature type="transmembrane region" description="Helical" evidence="7">
    <location>
        <begin position="216"/>
        <end position="236"/>
    </location>
</feature>
<comment type="subcellular location">
    <subcellularLocation>
        <location evidence="1 7">Cell membrane</location>
        <topology evidence="1 7">Multi-pass membrane protein</topology>
    </subcellularLocation>
</comment>
<keyword evidence="10" id="KW-1185">Reference proteome</keyword>
<evidence type="ECO:0000256" key="4">
    <source>
        <dbReference type="ARBA" id="ARBA00022692"/>
    </source>
</evidence>
<evidence type="ECO:0000313" key="10">
    <source>
        <dbReference type="Proteomes" id="UP000234881"/>
    </source>
</evidence>
<feature type="transmembrane region" description="Helical" evidence="7">
    <location>
        <begin position="83"/>
        <end position="104"/>
    </location>
</feature>
<evidence type="ECO:0000256" key="2">
    <source>
        <dbReference type="ARBA" id="ARBA00022448"/>
    </source>
</evidence>
<evidence type="ECO:0000256" key="6">
    <source>
        <dbReference type="ARBA" id="ARBA00023136"/>
    </source>
</evidence>
<keyword evidence="3" id="KW-1003">Cell membrane</keyword>
<sequence length="307" mass="34342">MNPFVAQKAKTRHRIQEAMTTMIMTGPATIAMIVLIFIPALLVALFSFTDYQFGAQSFNWVGFDNYISMFTDRFGRRAVVNTLLYVALVMPLSMFLALIVALGIQSVARWSPRMAAFLRTAYFMPVAATLVAMATVFQMLLHPSLGLVNQVLAQVGLPGQEWLSDRGLVMYTLAVIGLWETIGYNMVLFLAGLSAIPSQLYDAAEIDGADHWWDRFWTVTWPMLGPTTLFVLVITATRSFRVFETVATLTQGGPAFASDTLIYAMYREGFVYFKAGYSSAITVVFFIGVLILTLTQVRIVEKKVHYR</sequence>
<evidence type="ECO:0000256" key="7">
    <source>
        <dbReference type="RuleBase" id="RU363032"/>
    </source>
</evidence>
<keyword evidence="4 7" id="KW-0812">Transmembrane</keyword>
<evidence type="ECO:0000256" key="3">
    <source>
        <dbReference type="ARBA" id="ARBA00022475"/>
    </source>
</evidence>
<keyword evidence="2 7" id="KW-0813">Transport</keyword>
<dbReference type="EMBL" id="PKUQ01000003">
    <property type="protein sequence ID" value="PLW78559.1"/>
    <property type="molecule type" value="Genomic_DNA"/>
</dbReference>
<dbReference type="AlphaFoldDB" id="A0A2N5XVN7"/>
<name>A0A2N5XVN7_9HYPH</name>
<evidence type="ECO:0000256" key="5">
    <source>
        <dbReference type="ARBA" id="ARBA00022989"/>
    </source>
</evidence>
<dbReference type="SUPFAM" id="SSF161098">
    <property type="entry name" value="MetI-like"/>
    <property type="match status" value="1"/>
</dbReference>
<protein>
    <submittedName>
        <fullName evidence="9">ABC transporter permease</fullName>
    </submittedName>
</protein>
<reference evidence="9 10" key="1">
    <citation type="submission" date="2018-01" db="EMBL/GenBank/DDBJ databases">
        <title>The draft genome sequence of Cohaesibacter sp. H1304.</title>
        <authorList>
            <person name="Wang N.-N."/>
            <person name="Du Z.-J."/>
        </authorList>
    </citation>
    <scope>NUCLEOTIDE SEQUENCE [LARGE SCALE GENOMIC DNA]</scope>
    <source>
        <strain evidence="9 10">H1304</strain>
    </source>
</reference>
<dbReference type="PROSITE" id="PS50928">
    <property type="entry name" value="ABC_TM1"/>
    <property type="match status" value="1"/>
</dbReference>
<accession>A0A2N5XVN7</accession>
<dbReference type="InterPro" id="IPR035906">
    <property type="entry name" value="MetI-like_sf"/>
</dbReference>
<dbReference type="CDD" id="cd06261">
    <property type="entry name" value="TM_PBP2"/>
    <property type="match status" value="1"/>
</dbReference>
<feature type="transmembrane region" description="Helical" evidence="7">
    <location>
        <begin position="21"/>
        <end position="48"/>
    </location>
</feature>
<comment type="similarity">
    <text evidence="7">Belongs to the binding-protein-dependent transport system permease family.</text>
</comment>
<dbReference type="InterPro" id="IPR051393">
    <property type="entry name" value="ABC_transporter_permease"/>
</dbReference>